<name>A0A845BQY0_9NEIS</name>
<dbReference type="SMART" id="SM00318">
    <property type="entry name" value="SNc"/>
    <property type="match status" value="1"/>
</dbReference>
<dbReference type="PANTHER" id="PTHR12302:SF26">
    <property type="entry name" value="BLR1266 PROTEIN"/>
    <property type="match status" value="1"/>
</dbReference>
<proteinExistence type="predicted"/>
<protein>
    <submittedName>
        <fullName evidence="2">Nuclease</fullName>
    </submittedName>
</protein>
<dbReference type="PANTHER" id="PTHR12302">
    <property type="entry name" value="EBNA2 BINDING PROTEIN P100"/>
    <property type="match status" value="1"/>
</dbReference>
<organism evidence="2 3">
    <name type="scientific">Craterilacuibacter sinensis</name>
    <dbReference type="NCBI Taxonomy" id="2686017"/>
    <lineage>
        <taxon>Bacteria</taxon>
        <taxon>Pseudomonadati</taxon>
        <taxon>Pseudomonadota</taxon>
        <taxon>Betaproteobacteria</taxon>
        <taxon>Neisseriales</taxon>
        <taxon>Neisseriaceae</taxon>
        <taxon>Craterilacuibacter</taxon>
    </lineage>
</organism>
<evidence type="ECO:0000313" key="3">
    <source>
        <dbReference type="Proteomes" id="UP000467214"/>
    </source>
</evidence>
<dbReference type="InterPro" id="IPR016071">
    <property type="entry name" value="Staphylococal_nuclease_OB-fold"/>
</dbReference>
<evidence type="ECO:0000259" key="1">
    <source>
        <dbReference type="PROSITE" id="PS50830"/>
    </source>
</evidence>
<gene>
    <name evidence="2" type="ORF">GQF02_12580</name>
</gene>
<sequence>MRARRQPRQLLNALATLFSAAPLHRKIAAALFILVAVFVLWQGPAPTGEVHGRVTQVADGDTLTVLDGAGQTHKIRLAFIDAPERAQAGGNAARDVLKSWVSGREVRVLVLEQDQYGRSVGQVWLDGRDINLALVDSGQAWHYLQYAKGRQAASDYTRYQMAEMQARQAHIGLWRHQAEPPWRWRARQRGANQTGGQASINAFGLIK</sequence>
<dbReference type="Gene3D" id="2.40.50.90">
    <property type="match status" value="1"/>
</dbReference>
<dbReference type="GO" id="GO:0004518">
    <property type="term" value="F:nuclease activity"/>
    <property type="evidence" value="ECO:0007669"/>
    <property type="project" value="InterPro"/>
</dbReference>
<dbReference type="PROSITE" id="PS50830">
    <property type="entry name" value="TNASE_3"/>
    <property type="match status" value="1"/>
</dbReference>
<dbReference type="InterPro" id="IPR002071">
    <property type="entry name" value="Thermonucl_AS"/>
</dbReference>
<dbReference type="Pfam" id="PF00565">
    <property type="entry name" value="SNase"/>
    <property type="match status" value="1"/>
</dbReference>
<feature type="domain" description="TNase-like" evidence="1">
    <location>
        <begin position="48"/>
        <end position="176"/>
    </location>
</feature>
<dbReference type="GO" id="GO:0003676">
    <property type="term" value="F:nucleic acid binding"/>
    <property type="evidence" value="ECO:0007669"/>
    <property type="project" value="InterPro"/>
</dbReference>
<evidence type="ECO:0000313" key="2">
    <source>
        <dbReference type="EMBL" id="MXR37810.1"/>
    </source>
</evidence>
<dbReference type="Proteomes" id="UP000467214">
    <property type="component" value="Unassembled WGS sequence"/>
</dbReference>
<dbReference type="EMBL" id="WSSB01000012">
    <property type="protein sequence ID" value="MXR37810.1"/>
    <property type="molecule type" value="Genomic_DNA"/>
</dbReference>
<dbReference type="InterPro" id="IPR035437">
    <property type="entry name" value="SNase_OB-fold_sf"/>
</dbReference>
<dbReference type="RefSeq" id="WP_160797619.1">
    <property type="nucleotide sequence ID" value="NZ_WSSB01000012.1"/>
</dbReference>
<dbReference type="AlphaFoldDB" id="A0A845BQY0"/>
<reference evidence="2 3" key="1">
    <citation type="submission" date="2019-12" db="EMBL/GenBank/DDBJ databases">
        <title>Neisseriaceae gen. nov. sp. Genome sequencing and assembly.</title>
        <authorList>
            <person name="Liu Z."/>
            <person name="Li A."/>
        </authorList>
    </citation>
    <scope>NUCLEOTIDE SEQUENCE [LARGE SCALE GENOMIC DNA]</scope>
    <source>
        <strain evidence="2 3">B2N2-7</strain>
    </source>
</reference>
<accession>A0A845BQY0</accession>
<dbReference type="PROSITE" id="PS01123">
    <property type="entry name" value="TNASE_1"/>
    <property type="match status" value="1"/>
</dbReference>
<dbReference type="SUPFAM" id="SSF50199">
    <property type="entry name" value="Staphylococcal nuclease"/>
    <property type="match status" value="1"/>
</dbReference>
<keyword evidence="3" id="KW-1185">Reference proteome</keyword>
<comment type="caution">
    <text evidence="2">The sequence shown here is derived from an EMBL/GenBank/DDBJ whole genome shotgun (WGS) entry which is preliminary data.</text>
</comment>